<proteinExistence type="predicted"/>
<organism evidence="2 3">
    <name type="scientific">Cellulomonas edaphi</name>
    <dbReference type="NCBI Taxonomy" id="3053468"/>
    <lineage>
        <taxon>Bacteria</taxon>
        <taxon>Bacillati</taxon>
        <taxon>Actinomycetota</taxon>
        <taxon>Actinomycetes</taxon>
        <taxon>Micrococcales</taxon>
        <taxon>Cellulomonadaceae</taxon>
        <taxon>Cellulomonas</taxon>
    </lineage>
</organism>
<dbReference type="EMBL" id="JAUCGR010000002">
    <property type="protein sequence ID" value="MDM7831720.1"/>
    <property type="molecule type" value="Genomic_DNA"/>
</dbReference>
<reference evidence="2 3" key="1">
    <citation type="submission" date="2023-06" db="EMBL/GenBank/DDBJ databases">
        <title>Cellulomonas sp. MW9 Whole genome sequence.</title>
        <authorList>
            <person name="Park S."/>
        </authorList>
    </citation>
    <scope>NUCLEOTIDE SEQUENCE [LARGE SCALE GENOMIC DNA]</scope>
    <source>
        <strain evidence="2 3">MW9</strain>
    </source>
</reference>
<comment type="caution">
    <text evidence="2">The sequence shown here is derived from an EMBL/GenBank/DDBJ whole genome shotgun (WGS) entry which is preliminary data.</text>
</comment>
<evidence type="ECO:0000313" key="3">
    <source>
        <dbReference type="Proteomes" id="UP001321453"/>
    </source>
</evidence>
<feature type="region of interest" description="Disordered" evidence="1">
    <location>
        <begin position="19"/>
        <end position="64"/>
    </location>
</feature>
<accession>A0ABT7S7X1</accession>
<gene>
    <name evidence="2" type="ORF">QRT05_10290</name>
</gene>
<dbReference type="RefSeq" id="WP_289447137.1">
    <property type="nucleotide sequence ID" value="NZ_JAUCGR010000002.1"/>
</dbReference>
<dbReference type="Pfam" id="PF20060">
    <property type="entry name" value="DUF6459"/>
    <property type="match status" value="1"/>
</dbReference>
<evidence type="ECO:0000256" key="1">
    <source>
        <dbReference type="SAM" id="MobiDB-lite"/>
    </source>
</evidence>
<sequence length="210" mass="22305">MSALTASLIEELLVVQAPEPERPLADQPLAVVEHPRQDRPSTRSGPRVRLLPAPPPPATPVAVGPALAIPPTVTRRIAVLRSTDRSPVLEAADEARGPTPAADPAQVGRTVAHAVVEVLLGRRPVAQLARWVTPGVYATVQGRAALTARVLGPRHVAGRGATVRRTRVCVVDEHACEVSVVVDDGSRVRAVALRLETHRGTWRTTSLEVG</sequence>
<keyword evidence="3" id="KW-1185">Reference proteome</keyword>
<evidence type="ECO:0000313" key="2">
    <source>
        <dbReference type="EMBL" id="MDM7831720.1"/>
    </source>
</evidence>
<protein>
    <submittedName>
        <fullName evidence="2">Rv3235 family protein</fullName>
    </submittedName>
</protein>
<dbReference type="Proteomes" id="UP001321453">
    <property type="component" value="Unassembled WGS sequence"/>
</dbReference>
<dbReference type="InterPro" id="IPR045596">
    <property type="entry name" value="DUF6459"/>
</dbReference>
<name>A0ABT7S7X1_9CELL</name>